<dbReference type="EMBL" id="QLMD01000004">
    <property type="protein sequence ID" value="RAJ98942.1"/>
    <property type="molecule type" value="Genomic_DNA"/>
</dbReference>
<accession>A0A327X2S4</accession>
<proteinExistence type="predicted"/>
<dbReference type="OrthoDB" id="5600793at2"/>
<sequence length="76" mass="9083">MRQHKFALIFSPAELERHYYREGLSNIMVTTEQGLRIQLALRHFTPFISDWGIRGYFLLTLDEHNRFISMQKIADI</sequence>
<organism evidence="1 3">
    <name type="scientific">Aliidiomarina maris</name>
    <dbReference type="NCBI Taxonomy" id="531312"/>
    <lineage>
        <taxon>Bacteria</taxon>
        <taxon>Pseudomonadati</taxon>
        <taxon>Pseudomonadota</taxon>
        <taxon>Gammaproteobacteria</taxon>
        <taxon>Alteromonadales</taxon>
        <taxon>Idiomarinaceae</taxon>
        <taxon>Aliidiomarina</taxon>
    </lineage>
</organism>
<evidence type="ECO:0000313" key="4">
    <source>
        <dbReference type="Proteomes" id="UP000287865"/>
    </source>
</evidence>
<dbReference type="Proteomes" id="UP000287865">
    <property type="component" value="Unassembled WGS sequence"/>
</dbReference>
<dbReference type="Pfam" id="PF11197">
    <property type="entry name" value="DUF2835"/>
    <property type="match status" value="1"/>
</dbReference>
<dbReference type="RefSeq" id="WP_111569031.1">
    <property type="nucleotide sequence ID" value="NZ_PIPK01000004.1"/>
</dbReference>
<dbReference type="AlphaFoldDB" id="A0A327X2S4"/>
<dbReference type="Proteomes" id="UP000249203">
    <property type="component" value="Unassembled WGS sequence"/>
</dbReference>
<reference evidence="2 4" key="1">
    <citation type="journal article" date="2018" name="Front. Microbiol.">
        <title>Genome-Based Analysis Reveals the Taxonomy and Diversity of the Family Idiomarinaceae.</title>
        <authorList>
            <person name="Liu Y."/>
            <person name="Lai Q."/>
            <person name="Shao Z."/>
        </authorList>
    </citation>
    <scope>NUCLEOTIDE SEQUENCE [LARGE SCALE GENOMIC DNA]</scope>
    <source>
        <strain evidence="2 4">CF12-14</strain>
    </source>
</reference>
<reference evidence="1 3" key="2">
    <citation type="submission" date="2018-06" db="EMBL/GenBank/DDBJ databases">
        <title>Genomic Encyclopedia of Type Strains, Phase III (KMG-III): the genomes of soil and plant-associated and newly described type strains.</title>
        <authorList>
            <person name="Whitman W."/>
        </authorList>
    </citation>
    <scope>NUCLEOTIDE SEQUENCE [LARGE SCALE GENOMIC DNA]</scope>
    <source>
        <strain evidence="1 3">CGMCC 1.15366</strain>
    </source>
</reference>
<keyword evidence="4" id="KW-1185">Reference proteome</keyword>
<dbReference type="InterPro" id="IPR021363">
    <property type="entry name" value="DUF2835"/>
</dbReference>
<gene>
    <name evidence="1" type="ORF">B0I24_104146</name>
    <name evidence="2" type="ORF">CWE07_06300</name>
</gene>
<dbReference type="EMBL" id="PIPK01000004">
    <property type="protein sequence ID" value="RUO25085.1"/>
    <property type="molecule type" value="Genomic_DNA"/>
</dbReference>
<evidence type="ECO:0000313" key="3">
    <source>
        <dbReference type="Proteomes" id="UP000249203"/>
    </source>
</evidence>
<protein>
    <submittedName>
        <fullName evidence="2">DUF2835 domain-containing protein</fullName>
    </submittedName>
    <submittedName>
        <fullName evidence="1">Uncharacterized protein DUF2835</fullName>
    </submittedName>
</protein>
<name>A0A327X2S4_9GAMM</name>
<comment type="caution">
    <text evidence="1">The sequence shown here is derived from an EMBL/GenBank/DDBJ whole genome shotgun (WGS) entry which is preliminary data.</text>
</comment>
<evidence type="ECO:0000313" key="1">
    <source>
        <dbReference type="EMBL" id="RAJ98942.1"/>
    </source>
</evidence>
<evidence type="ECO:0000313" key="2">
    <source>
        <dbReference type="EMBL" id="RUO25085.1"/>
    </source>
</evidence>